<dbReference type="GO" id="GO:0004765">
    <property type="term" value="F:shikimate kinase activity"/>
    <property type="evidence" value="ECO:0007669"/>
    <property type="project" value="UniProtKB-UniRule"/>
</dbReference>
<feature type="binding site" evidence="11">
    <location>
        <position position="101"/>
    </location>
    <ligand>
        <name>substrate</name>
    </ligand>
</feature>
<keyword evidence="11" id="KW-0479">Metal-binding</keyword>
<evidence type="ECO:0000313" key="12">
    <source>
        <dbReference type="EMBL" id="SHO64078.1"/>
    </source>
</evidence>
<comment type="function">
    <text evidence="11">Catalyzes the specific phosphorylation of the 3-hydroxyl group of shikimic acid using ATP as a cosubstrate.</text>
</comment>
<comment type="subcellular location">
    <subcellularLocation>
        <location evidence="11">Cytoplasm</location>
    </subcellularLocation>
</comment>
<evidence type="ECO:0000256" key="5">
    <source>
        <dbReference type="ARBA" id="ARBA00022679"/>
    </source>
</evidence>
<evidence type="ECO:0000256" key="1">
    <source>
        <dbReference type="ARBA" id="ARBA00004842"/>
    </source>
</evidence>
<dbReference type="GO" id="GO:0009423">
    <property type="term" value="P:chorismate biosynthetic process"/>
    <property type="evidence" value="ECO:0007669"/>
    <property type="project" value="UniProtKB-UniRule"/>
</dbReference>
<dbReference type="UniPathway" id="UPA00053">
    <property type="reaction ID" value="UER00088"/>
</dbReference>
<comment type="cofactor">
    <cofactor evidence="11">
        <name>Mg(2+)</name>
        <dbReference type="ChEBI" id="CHEBI:18420"/>
    </cofactor>
    <text evidence="11">Binds 1 Mg(2+) ion per subunit.</text>
</comment>
<dbReference type="CDD" id="cd00464">
    <property type="entry name" value="SK"/>
    <property type="match status" value="1"/>
</dbReference>
<comment type="subunit">
    <text evidence="11">Monomer.</text>
</comment>
<dbReference type="AlphaFoldDB" id="A0A1M7ZGS0"/>
<comment type="caution">
    <text evidence="11">Lacks conserved residue(s) required for the propagation of feature annotation.</text>
</comment>
<reference evidence="12 13" key="1">
    <citation type="submission" date="2016-12" db="EMBL/GenBank/DDBJ databases">
        <authorList>
            <person name="Song W.-J."/>
            <person name="Kurnit D.M."/>
        </authorList>
    </citation>
    <scope>NUCLEOTIDE SEQUENCE [LARGE SCALE GENOMIC DNA]</scope>
    <source>
        <strain evidence="12 13">DSM 19599</strain>
    </source>
</reference>
<dbReference type="GO" id="GO:0008652">
    <property type="term" value="P:amino acid biosynthetic process"/>
    <property type="evidence" value="ECO:0007669"/>
    <property type="project" value="UniProtKB-KW"/>
</dbReference>
<feature type="binding site" evidence="11">
    <location>
        <position position="37"/>
    </location>
    <ligand>
        <name>Mg(2+)</name>
        <dbReference type="ChEBI" id="CHEBI:18420"/>
    </ligand>
</feature>
<dbReference type="GO" id="GO:0005524">
    <property type="term" value="F:ATP binding"/>
    <property type="evidence" value="ECO:0007669"/>
    <property type="project" value="UniProtKB-UniRule"/>
</dbReference>
<organism evidence="12 13">
    <name type="scientific">Pseudoxanthobacter soli DSM 19599</name>
    <dbReference type="NCBI Taxonomy" id="1123029"/>
    <lineage>
        <taxon>Bacteria</taxon>
        <taxon>Pseudomonadati</taxon>
        <taxon>Pseudomonadota</taxon>
        <taxon>Alphaproteobacteria</taxon>
        <taxon>Hyphomicrobiales</taxon>
        <taxon>Segnochrobactraceae</taxon>
        <taxon>Pseudoxanthobacter</taxon>
    </lineage>
</organism>
<dbReference type="InterPro" id="IPR000623">
    <property type="entry name" value="Shikimate_kinase/TSH1"/>
</dbReference>
<keyword evidence="6 11" id="KW-0547">Nucleotide-binding</keyword>
<evidence type="ECO:0000256" key="3">
    <source>
        <dbReference type="ARBA" id="ARBA00012154"/>
    </source>
</evidence>
<feature type="binding site" evidence="11">
    <location>
        <position position="79"/>
    </location>
    <ligand>
        <name>substrate</name>
    </ligand>
</feature>
<sequence>MTPPTHETLPREGAAEIVERLGGRSVVLVGMPGAGKTTVGRRLGQVLGLPFVDADHEIERAAAMTIPEIFALHGEAAFRDGEKRVIARLLAEGPRVIATGGGAFMAPETRDAIARNGLSVWLKAEVETLLSRVKRRSNRPLLANGDPEGTLRALLAVREPVFAQADITVRSLDIPHDVVVNAIVDAVGARLGVDAARPAAAG</sequence>
<dbReference type="OrthoDB" id="9800332at2"/>
<dbReference type="SUPFAM" id="SSF52540">
    <property type="entry name" value="P-loop containing nucleoside triphosphate hydrolases"/>
    <property type="match status" value="1"/>
</dbReference>
<accession>A0A1M7ZGS0</accession>
<dbReference type="HAMAP" id="MF_00109">
    <property type="entry name" value="Shikimate_kinase"/>
    <property type="match status" value="1"/>
</dbReference>
<dbReference type="GO" id="GO:0000287">
    <property type="term" value="F:magnesium ion binding"/>
    <property type="evidence" value="ECO:0007669"/>
    <property type="project" value="UniProtKB-UniRule"/>
</dbReference>
<dbReference type="STRING" id="1123029.SAMN02745172_01547"/>
<evidence type="ECO:0000256" key="8">
    <source>
        <dbReference type="ARBA" id="ARBA00022840"/>
    </source>
</evidence>
<dbReference type="Gene3D" id="3.40.50.300">
    <property type="entry name" value="P-loop containing nucleotide triphosphate hydrolases"/>
    <property type="match status" value="1"/>
</dbReference>
<proteinExistence type="inferred from homology"/>
<feature type="binding site" evidence="11">
    <location>
        <position position="158"/>
    </location>
    <ligand>
        <name>substrate</name>
    </ligand>
</feature>
<dbReference type="PROSITE" id="PS01128">
    <property type="entry name" value="SHIKIMATE_KINASE"/>
    <property type="match status" value="1"/>
</dbReference>
<dbReference type="Proteomes" id="UP000186406">
    <property type="component" value="Unassembled WGS sequence"/>
</dbReference>
<gene>
    <name evidence="11" type="primary">aroK</name>
    <name evidence="12" type="ORF">SAMN02745172_01547</name>
</gene>
<keyword evidence="11" id="KW-0963">Cytoplasm</keyword>
<feature type="binding site" evidence="11">
    <location>
        <position position="139"/>
    </location>
    <ligand>
        <name>ATP</name>
        <dbReference type="ChEBI" id="CHEBI:30616"/>
    </ligand>
</feature>
<comment type="pathway">
    <text evidence="1 11">Metabolic intermediate biosynthesis; chorismate biosynthesis; chorismate from D-erythrose 4-phosphate and phosphoenolpyruvate: step 5/7.</text>
</comment>
<keyword evidence="4 11" id="KW-0028">Amino-acid biosynthesis</keyword>
<keyword evidence="5 11" id="KW-0808">Transferase</keyword>
<dbReference type="PANTHER" id="PTHR21087">
    <property type="entry name" value="SHIKIMATE KINASE"/>
    <property type="match status" value="1"/>
</dbReference>
<dbReference type="InterPro" id="IPR031322">
    <property type="entry name" value="Shikimate/glucono_kinase"/>
</dbReference>
<dbReference type="InterPro" id="IPR023000">
    <property type="entry name" value="Shikimate_kinase_CS"/>
</dbReference>
<dbReference type="GO" id="GO:0005829">
    <property type="term" value="C:cytosol"/>
    <property type="evidence" value="ECO:0007669"/>
    <property type="project" value="TreeGrafter"/>
</dbReference>
<keyword evidence="7 11" id="KW-0418">Kinase</keyword>
<keyword evidence="9 11" id="KW-0057">Aromatic amino acid biosynthesis</keyword>
<keyword evidence="13" id="KW-1185">Reference proteome</keyword>
<dbReference type="NCBIfam" id="NF010552">
    <property type="entry name" value="PRK13946.1"/>
    <property type="match status" value="1"/>
</dbReference>
<keyword evidence="11" id="KW-0460">Magnesium</keyword>
<evidence type="ECO:0000256" key="9">
    <source>
        <dbReference type="ARBA" id="ARBA00023141"/>
    </source>
</evidence>
<evidence type="ECO:0000256" key="2">
    <source>
        <dbReference type="ARBA" id="ARBA00006997"/>
    </source>
</evidence>
<evidence type="ECO:0000313" key="13">
    <source>
        <dbReference type="Proteomes" id="UP000186406"/>
    </source>
</evidence>
<evidence type="ECO:0000256" key="11">
    <source>
        <dbReference type="HAMAP-Rule" id="MF_00109"/>
    </source>
</evidence>
<name>A0A1M7ZGS0_9HYPH</name>
<evidence type="ECO:0000256" key="6">
    <source>
        <dbReference type="ARBA" id="ARBA00022741"/>
    </source>
</evidence>
<dbReference type="EC" id="2.7.1.71" evidence="3 11"/>
<evidence type="ECO:0000256" key="10">
    <source>
        <dbReference type="ARBA" id="ARBA00048567"/>
    </source>
</evidence>
<evidence type="ECO:0000256" key="4">
    <source>
        <dbReference type="ARBA" id="ARBA00022605"/>
    </source>
</evidence>
<dbReference type="PANTHER" id="PTHR21087:SF16">
    <property type="entry name" value="SHIKIMATE KINASE 1, CHLOROPLASTIC"/>
    <property type="match status" value="1"/>
</dbReference>
<dbReference type="PRINTS" id="PR01100">
    <property type="entry name" value="SHIKIMTKNASE"/>
</dbReference>
<dbReference type="Pfam" id="PF01202">
    <property type="entry name" value="SKI"/>
    <property type="match status" value="1"/>
</dbReference>
<dbReference type="InterPro" id="IPR027417">
    <property type="entry name" value="P-loop_NTPase"/>
</dbReference>
<dbReference type="GO" id="GO:0009073">
    <property type="term" value="P:aromatic amino acid family biosynthetic process"/>
    <property type="evidence" value="ECO:0007669"/>
    <property type="project" value="UniProtKB-KW"/>
</dbReference>
<keyword evidence="8 11" id="KW-0067">ATP-binding</keyword>
<protein>
    <recommendedName>
        <fullName evidence="3 11">Shikimate kinase</fullName>
        <shortName evidence="11">SK</shortName>
        <ecNumber evidence="3 11">2.7.1.71</ecNumber>
    </recommendedName>
</protein>
<feature type="binding site" evidence="11">
    <location>
        <begin position="33"/>
        <end position="38"/>
    </location>
    <ligand>
        <name>ATP</name>
        <dbReference type="ChEBI" id="CHEBI:30616"/>
    </ligand>
</feature>
<comment type="similarity">
    <text evidence="2 11">Belongs to the shikimate kinase family.</text>
</comment>
<comment type="catalytic activity">
    <reaction evidence="10 11">
        <text>shikimate + ATP = 3-phosphoshikimate + ADP + H(+)</text>
        <dbReference type="Rhea" id="RHEA:13121"/>
        <dbReference type="ChEBI" id="CHEBI:15378"/>
        <dbReference type="ChEBI" id="CHEBI:30616"/>
        <dbReference type="ChEBI" id="CHEBI:36208"/>
        <dbReference type="ChEBI" id="CHEBI:145989"/>
        <dbReference type="ChEBI" id="CHEBI:456216"/>
        <dbReference type="EC" id="2.7.1.71"/>
    </reaction>
</comment>
<feature type="binding site" evidence="11">
    <location>
        <position position="55"/>
    </location>
    <ligand>
        <name>substrate</name>
    </ligand>
</feature>
<dbReference type="RefSeq" id="WP_073627334.1">
    <property type="nucleotide sequence ID" value="NZ_FRXO01000003.1"/>
</dbReference>
<evidence type="ECO:0000256" key="7">
    <source>
        <dbReference type="ARBA" id="ARBA00022777"/>
    </source>
</evidence>
<dbReference type="EMBL" id="FRXO01000003">
    <property type="protein sequence ID" value="SHO64078.1"/>
    <property type="molecule type" value="Genomic_DNA"/>
</dbReference>